<name>A0A1H0NXW1_9PSED</name>
<dbReference type="PROSITE" id="PS51318">
    <property type="entry name" value="TAT"/>
    <property type="match status" value="1"/>
</dbReference>
<accession>A0A1H0NXW1</accession>
<dbReference type="Proteomes" id="UP000242957">
    <property type="component" value="Unassembled WGS sequence"/>
</dbReference>
<keyword evidence="5" id="KW-1185">Reference proteome</keyword>
<keyword evidence="1 2" id="KW-0732">Signal</keyword>
<evidence type="ECO:0000259" key="3">
    <source>
        <dbReference type="Pfam" id="PF00248"/>
    </source>
</evidence>
<gene>
    <name evidence="4" type="ORF">SAMN05216193_11929</name>
</gene>
<evidence type="ECO:0000256" key="2">
    <source>
        <dbReference type="SAM" id="SignalP"/>
    </source>
</evidence>
<dbReference type="NCBIfam" id="TIGR01409">
    <property type="entry name" value="TAT_signal_seq"/>
    <property type="match status" value="1"/>
</dbReference>
<dbReference type="SUPFAM" id="SSF51430">
    <property type="entry name" value="NAD(P)-linked oxidoreductase"/>
    <property type="match status" value="1"/>
</dbReference>
<dbReference type="InterPro" id="IPR053135">
    <property type="entry name" value="AKR2_Oxidoreductase"/>
</dbReference>
<dbReference type="AlphaFoldDB" id="A0A1H0NXW1"/>
<proteinExistence type="predicted"/>
<evidence type="ECO:0000313" key="5">
    <source>
        <dbReference type="Proteomes" id="UP000242957"/>
    </source>
</evidence>
<dbReference type="Pfam" id="PF00248">
    <property type="entry name" value="Aldo_ket_red"/>
    <property type="match status" value="1"/>
</dbReference>
<dbReference type="InterPro" id="IPR019546">
    <property type="entry name" value="TAT_signal_bac_arc"/>
</dbReference>
<dbReference type="OrthoDB" id="8563187at2"/>
<dbReference type="InterPro" id="IPR036812">
    <property type="entry name" value="NAD(P)_OxRdtase_dom_sf"/>
</dbReference>
<feature type="domain" description="NADP-dependent oxidoreductase" evidence="3">
    <location>
        <begin position="50"/>
        <end position="296"/>
    </location>
</feature>
<dbReference type="InterPro" id="IPR006311">
    <property type="entry name" value="TAT_signal"/>
</dbReference>
<dbReference type="RefSeq" id="WP_084309489.1">
    <property type="nucleotide sequence ID" value="NZ_FNIJ01000019.1"/>
</dbReference>
<reference evidence="5" key="1">
    <citation type="submission" date="2016-10" db="EMBL/GenBank/DDBJ databases">
        <authorList>
            <person name="Varghese N."/>
            <person name="Submissions S."/>
        </authorList>
    </citation>
    <scope>NUCLEOTIDE SEQUENCE [LARGE SCALE GENOMIC DNA]</scope>
    <source>
        <strain evidence="5">JCM 21621</strain>
    </source>
</reference>
<evidence type="ECO:0000256" key="1">
    <source>
        <dbReference type="ARBA" id="ARBA00022729"/>
    </source>
</evidence>
<protein>
    <submittedName>
        <fullName evidence="4">Tat (Twin-arginine translocation) pathway signal sequence</fullName>
    </submittedName>
</protein>
<dbReference type="STRING" id="198616.SAMN05216193_11929"/>
<dbReference type="Gene3D" id="3.20.20.100">
    <property type="entry name" value="NADP-dependent oxidoreductase domain"/>
    <property type="match status" value="1"/>
</dbReference>
<feature type="signal peptide" evidence="2">
    <location>
        <begin position="1"/>
        <end position="30"/>
    </location>
</feature>
<dbReference type="PANTHER" id="PTHR43312">
    <property type="entry name" value="D-THREO-ALDOSE 1-DEHYDROGENASE"/>
    <property type="match status" value="1"/>
</dbReference>
<evidence type="ECO:0000313" key="4">
    <source>
        <dbReference type="EMBL" id="SDO97612.1"/>
    </source>
</evidence>
<organism evidence="4 5">
    <name type="scientific">Pseudomonas jinjuensis</name>
    <dbReference type="NCBI Taxonomy" id="198616"/>
    <lineage>
        <taxon>Bacteria</taxon>
        <taxon>Pseudomonadati</taxon>
        <taxon>Pseudomonadota</taxon>
        <taxon>Gammaproteobacteria</taxon>
        <taxon>Pseudomonadales</taxon>
        <taxon>Pseudomonadaceae</taxon>
        <taxon>Pseudomonas</taxon>
    </lineage>
</organism>
<feature type="chain" id="PRO_5017222645" evidence="2">
    <location>
        <begin position="31"/>
        <end position="307"/>
    </location>
</feature>
<dbReference type="CDD" id="cd19095">
    <property type="entry name" value="AKR_PA4992-like"/>
    <property type="match status" value="1"/>
</dbReference>
<dbReference type="EMBL" id="FNIJ01000019">
    <property type="protein sequence ID" value="SDO97612.1"/>
    <property type="molecule type" value="Genomic_DNA"/>
</dbReference>
<dbReference type="PANTHER" id="PTHR43312:SF1">
    <property type="entry name" value="NADP-DEPENDENT OXIDOREDUCTASE DOMAIN-CONTAINING PROTEIN"/>
    <property type="match status" value="1"/>
</dbReference>
<dbReference type="InterPro" id="IPR023210">
    <property type="entry name" value="NADP_OxRdtase_dom"/>
</dbReference>
<sequence length="307" mass="33176">MPSRRRFIQGSLSLAALASLAPLLPPSAWAASAPLIQRRIPSSGESLPVIGLGTSRVFNADLDDASLAPLLEVVRTLFAGGATLIDTAPSYGAAEEVTGELLKRSGDLDKAFLATKLSSHGKSSGEAQFRASQKALQREKIDLVQVHNLMDTSTQLGLLRELKQQGTVRYIGITHYVESAHDDLIETLEKEKGVDFVQFNYSVGERGAEKRLLPYCADHGLATLINRPFQRSALFQRVRGKPLPDWAGEIQATSWAQILLKFILAHPAVTVAIPATSKARYMADNLAAGTGPLPDAALREKIVQVFA</sequence>